<evidence type="ECO:0000313" key="1">
    <source>
        <dbReference type="EMBL" id="GEC72241.1"/>
    </source>
</evidence>
<proteinExistence type="predicted"/>
<reference evidence="1 2" key="1">
    <citation type="submission" date="2019-06" db="EMBL/GenBank/DDBJ databases">
        <title>Whole genome shotgun sequence of Flavobacterium flevense NBRC 14960.</title>
        <authorList>
            <person name="Hosoyama A."/>
            <person name="Uohara A."/>
            <person name="Ohji S."/>
            <person name="Ichikawa N."/>
        </authorList>
    </citation>
    <scope>NUCLEOTIDE SEQUENCE [LARGE SCALE GENOMIC DNA]</scope>
    <source>
        <strain evidence="1 2">NBRC 14960</strain>
    </source>
</reference>
<dbReference type="AlphaFoldDB" id="A0A4Y4AVJ3"/>
<dbReference type="EMBL" id="BJNP01000017">
    <property type="protein sequence ID" value="GEC72241.1"/>
    <property type="molecule type" value="Genomic_DNA"/>
</dbReference>
<accession>A0A4Y4AVJ3</accession>
<organism evidence="1 2">
    <name type="scientific">Flavobacterium flevense</name>
    <dbReference type="NCBI Taxonomy" id="983"/>
    <lineage>
        <taxon>Bacteria</taxon>
        <taxon>Pseudomonadati</taxon>
        <taxon>Bacteroidota</taxon>
        <taxon>Flavobacteriia</taxon>
        <taxon>Flavobacteriales</taxon>
        <taxon>Flavobacteriaceae</taxon>
        <taxon>Flavobacterium</taxon>
    </lineage>
</organism>
<sequence length="130" mass="14989">MENIVIGKREITIEKFQFEHTYNGLIIGLPNEVINTKILSDYINSLTKGHRKSVFHLTRNDYVSNDTLKPVIYSAFLESDSIDDTENQYDGSRLVVSWFGEEQIKKSISEIITEGLAGFKYDKLAENYKF</sequence>
<gene>
    <name evidence="1" type="ORF">FFL01_17800</name>
</gene>
<comment type="caution">
    <text evidence="1">The sequence shown here is derived from an EMBL/GenBank/DDBJ whole genome shotgun (WGS) entry which is preliminary data.</text>
</comment>
<dbReference type="STRING" id="983.SAMN05443543_103365"/>
<dbReference type="OrthoDB" id="1372153at2"/>
<evidence type="ECO:0000313" key="2">
    <source>
        <dbReference type="Proteomes" id="UP000316775"/>
    </source>
</evidence>
<name>A0A4Y4AVJ3_9FLAO</name>
<keyword evidence="2" id="KW-1185">Reference proteome</keyword>
<dbReference type="RefSeq" id="WP_073243738.1">
    <property type="nucleotide sequence ID" value="NZ_BJNP01000017.1"/>
</dbReference>
<protein>
    <submittedName>
        <fullName evidence="1">Uncharacterized protein</fullName>
    </submittedName>
</protein>
<dbReference type="Proteomes" id="UP000316775">
    <property type="component" value="Unassembled WGS sequence"/>
</dbReference>